<comment type="caution">
    <text evidence="7">The sequence shown here is derived from an EMBL/GenBank/DDBJ whole genome shotgun (WGS) entry which is preliminary data.</text>
</comment>
<dbReference type="GO" id="GO:0005886">
    <property type="term" value="C:plasma membrane"/>
    <property type="evidence" value="ECO:0007669"/>
    <property type="project" value="UniProtKB-SubCell"/>
</dbReference>
<dbReference type="EC" id="2.4.1.-" evidence="5"/>
<comment type="similarity">
    <text evidence="2 5">Belongs to the glycosyl hydrolase 72 family.</text>
</comment>
<evidence type="ECO:0000313" key="8">
    <source>
        <dbReference type="Proteomes" id="UP000226192"/>
    </source>
</evidence>
<accession>A0A2C5Y2W9</accession>
<feature type="region of interest" description="Disordered" evidence="6">
    <location>
        <begin position="383"/>
        <end position="450"/>
    </location>
</feature>
<keyword evidence="3 5" id="KW-0732">Signal</keyword>
<keyword evidence="5" id="KW-0808">Transferase</keyword>
<feature type="signal peptide" evidence="5">
    <location>
        <begin position="1"/>
        <end position="19"/>
    </location>
</feature>
<dbReference type="GO" id="GO:0042124">
    <property type="term" value="F:1,3-beta-glucanosyltransferase activity"/>
    <property type="evidence" value="ECO:0007669"/>
    <property type="project" value="TreeGrafter"/>
</dbReference>
<reference evidence="7 8" key="1">
    <citation type="submission" date="2017-06" db="EMBL/GenBank/DDBJ databases">
        <title>Ant-infecting Ophiocordyceps genomes reveal a high diversity of potential behavioral manipulation genes and a possible major role for enterotoxins.</title>
        <authorList>
            <person name="De Bekker C."/>
            <person name="Evans H.C."/>
            <person name="Brachmann A."/>
            <person name="Hughes D.P."/>
        </authorList>
    </citation>
    <scope>NUCLEOTIDE SEQUENCE [LARGE SCALE GENOMIC DNA]</scope>
    <source>
        <strain evidence="7 8">Map64</strain>
    </source>
</reference>
<proteinExistence type="inferred from homology"/>
<dbReference type="STRING" id="1399860.A0A2C5Y2W9"/>
<dbReference type="GO" id="GO:0071970">
    <property type="term" value="P:fungal-type cell wall (1-&gt;3)-beta-D-glucan biosynthetic process"/>
    <property type="evidence" value="ECO:0007669"/>
    <property type="project" value="TreeGrafter"/>
</dbReference>
<feature type="compositionally biased region" description="Low complexity" evidence="6">
    <location>
        <begin position="384"/>
        <end position="419"/>
    </location>
</feature>
<dbReference type="InterPro" id="IPR017853">
    <property type="entry name" value="GH"/>
</dbReference>
<keyword evidence="4" id="KW-0325">Glycoprotein</keyword>
<dbReference type="EMBL" id="NJET01000085">
    <property type="protein sequence ID" value="PHH61993.1"/>
    <property type="molecule type" value="Genomic_DNA"/>
</dbReference>
<evidence type="ECO:0000256" key="2">
    <source>
        <dbReference type="ARBA" id="ARBA00007528"/>
    </source>
</evidence>
<keyword evidence="5" id="KW-0472">Membrane</keyword>
<feature type="compositionally biased region" description="Basic and acidic residues" evidence="6">
    <location>
        <begin position="435"/>
        <end position="445"/>
    </location>
</feature>
<dbReference type="PANTHER" id="PTHR31468">
    <property type="entry name" value="1,3-BETA-GLUCANOSYLTRANSFERASE GAS1"/>
    <property type="match status" value="1"/>
</dbReference>
<sequence>MLRRCILACLFGLELLAAALDPIEVVGNKFFNKNGSQFLVKGVAYQLLPNDPLMDTEQCRLDASLMKQLGVNAIRVYHVDAVANHDGCMEAFADAGIYVLVDLDTFSTYIVPGNLYWNASQYNEYTKVMDTFQRYDNLLGFFVGNENIASKDASPAAPFLKAAARDMKAYRDKKGYRKIPVGYSAADIKELRPTLQDYLTCGGNSSETVDFFGLNSYSWCDPSTFEQSSYNELQEYAKNFPVPIFFTETGCNVPGPRLFDDQEAIFSMPMLEDWSGAIVYEWIQEQNNYGLITYGPLKAGGPHEGQEQVQDGFARKGRPTPMVPDFDNLKSKWAKLQPTGINKAAYNAQAVSTRPCPTATPGSWWLVNGYDKLPLLGDSATLLPIPEEPQQSKPPSQGTKTTQARTSTLTPTSTASAGSTPPPSPDDANAGGQENGHDGKPEGSTDRLAPGLGATVAGAVLVVAIIV</sequence>
<protein>
    <recommendedName>
        <fullName evidence="5">1,3-beta-glucanosyltransferase</fullName>
        <ecNumber evidence="5">2.4.1.-</ecNumber>
    </recommendedName>
</protein>
<dbReference type="GO" id="GO:0031505">
    <property type="term" value="P:fungal-type cell wall organization"/>
    <property type="evidence" value="ECO:0007669"/>
    <property type="project" value="TreeGrafter"/>
</dbReference>
<evidence type="ECO:0000256" key="5">
    <source>
        <dbReference type="RuleBase" id="RU361209"/>
    </source>
</evidence>
<dbReference type="InterPro" id="IPR004886">
    <property type="entry name" value="Glucanosyltransferase"/>
</dbReference>
<evidence type="ECO:0000313" key="7">
    <source>
        <dbReference type="EMBL" id="PHH61993.1"/>
    </source>
</evidence>
<dbReference type="PANTHER" id="PTHR31468:SF8">
    <property type="entry name" value="1,3-BETA-GLUCANOSYLTRANSFERASE GAS2"/>
    <property type="match status" value="1"/>
</dbReference>
<evidence type="ECO:0000256" key="6">
    <source>
        <dbReference type="SAM" id="MobiDB-lite"/>
    </source>
</evidence>
<dbReference type="SUPFAM" id="SSF51445">
    <property type="entry name" value="(Trans)glycosidases"/>
    <property type="match status" value="1"/>
</dbReference>
<keyword evidence="5" id="KW-0336">GPI-anchor</keyword>
<gene>
    <name evidence="7" type="ORF">CDD81_7684</name>
</gene>
<feature type="chain" id="PRO_5011833287" description="1,3-beta-glucanosyltransferase" evidence="5">
    <location>
        <begin position="20"/>
        <end position="467"/>
    </location>
</feature>
<comment type="function">
    <text evidence="5">Splits internally a 1,3-beta-glucan molecule and transfers the newly generated reducing end (the donor) to the non-reducing end of another 1,3-beta-glucan molecule (the acceptor) forming a 1,3-beta linkage, resulting in the elongation of 1,3-beta-glucan chains in the cell wall.</text>
</comment>
<organism evidence="7 8">
    <name type="scientific">Ophiocordyceps australis</name>
    <dbReference type="NCBI Taxonomy" id="1399860"/>
    <lineage>
        <taxon>Eukaryota</taxon>
        <taxon>Fungi</taxon>
        <taxon>Dikarya</taxon>
        <taxon>Ascomycota</taxon>
        <taxon>Pezizomycotina</taxon>
        <taxon>Sordariomycetes</taxon>
        <taxon>Hypocreomycetidae</taxon>
        <taxon>Hypocreales</taxon>
        <taxon>Ophiocordycipitaceae</taxon>
        <taxon>Ophiocordyceps</taxon>
    </lineage>
</organism>
<dbReference type="Proteomes" id="UP000226192">
    <property type="component" value="Unassembled WGS sequence"/>
</dbReference>
<dbReference type="Gene3D" id="3.20.20.80">
    <property type="entry name" value="Glycosidases"/>
    <property type="match status" value="1"/>
</dbReference>
<dbReference type="GO" id="GO:0098552">
    <property type="term" value="C:side of membrane"/>
    <property type="evidence" value="ECO:0007669"/>
    <property type="project" value="UniProtKB-KW"/>
</dbReference>
<dbReference type="OrthoDB" id="421038at2759"/>
<evidence type="ECO:0000256" key="4">
    <source>
        <dbReference type="ARBA" id="ARBA00023180"/>
    </source>
</evidence>
<dbReference type="AlphaFoldDB" id="A0A2C5Y2W9"/>
<evidence type="ECO:0000256" key="1">
    <source>
        <dbReference type="ARBA" id="ARBA00004609"/>
    </source>
</evidence>
<keyword evidence="8" id="KW-1185">Reference proteome</keyword>
<name>A0A2C5Y2W9_9HYPO</name>
<comment type="subcellular location">
    <subcellularLocation>
        <location evidence="1 5">Cell membrane</location>
        <topology evidence="1 5">Lipid-anchor</topology>
        <topology evidence="1 5">GPI-anchor</topology>
    </subcellularLocation>
</comment>
<evidence type="ECO:0000256" key="3">
    <source>
        <dbReference type="ARBA" id="ARBA00022729"/>
    </source>
</evidence>
<dbReference type="Pfam" id="PF03198">
    <property type="entry name" value="Glyco_hydro_72"/>
    <property type="match status" value="1"/>
</dbReference>
<keyword evidence="5" id="KW-0449">Lipoprotein</keyword>